<dbReference type="PANTHER" id="PTHR12442:SF22">
    <property type="entry name" value="CYTOPLASMIC DYNEIN 1 INTERMEDIATE CHAIN-RELATED"/>
    <property type="match status" value="1"/>
</dbReference>
<dbReference type="Pfam" id="PF00400">
    <property type="entry name" value="WD40"/>
    <property type="match status" value="1"/>
</dbReference>
<proteinExistence type="predicted"/>
<dbReference type="OrthoDB" id="366230at2759"/>
<dbReference type="EMBL" id="LSSK01000975">
    <property type="protein sequence ID" value="OMH81102.1"/>
    <property type="molecule type" value="Genomic_DNA"/>
</dbReference>
<evidence type="ECO:0000256" key="3">
    <source>
        <dbReference type="ARBA" id="ARBA00022574"/>
    </source>
</evidence>
<evidence type="ECO:0000256" key="4">
    <source>
        <dbReference type="ARBA" id="ARBA00022737"/>
    </source>
</evidence>
<dbReference type="Gene3D" id="2.130.10.10">
    <property type="entry name" value="YVTN repeat-like/Quinoprotein amine dehydrogenase"/>
    <property type="match status" value="2"/>
</dbReference>
<reference evidence="6" key="1">
    <citation type="submission" date="2017-01" db="EMBL/GenBank/DDBJ databases">
        <authorList>
            <person name="Wang Y."/>
            <person name="White M."/>
            <person name="Kvist S."/>
            <person name="Moncalvo J.-M."/>
        </authorList>
    </citation>
    <scope>NUCLEOTIDE SEQUENCE [LARGE SCALE GENOMIC DNA]</scope>
    <source>
        <strain evidence="6">COL-18-3</strain>
    </source>
</reference>
<accession>A0A1R1PJP2</accession>
<dbReference type="GO" id="GO:0045504">
    <property type="term" value="F:dynein heavy chain binding"/>
    <property type="evidence" value="ECO:0007669"/>
    <property type="project" value="TreeGrafter"/>
</dbReference>
<evidence type="ECO:0000313" key="6">
    <source>
        <dbReference type="Proteomes" id="UP000188320"/>
    </source>
</evidence>
<dbReference type="InterPro" id="IPR001680">
    <property type="entry name" value="WD40_rpt"/>
</dbReference>
<dbReference type="AlphaFoldDB" id="A0A1R1PJP2"/>
<keyword evidence="3" id="KW-0853">WD repeat</keyword>
<name>A0A1R1PJP2_ZANCU</name>
<dbReference type="SMART" id="SM00320">
    <property type="entry name" value="WD40"/>
    <property type="match status" value="3"/>
</dbReference>
<protein>
    <submittedName>
        <fullName evidence="5">Cytoplasmic dynein 1 intermediate chain 2</fullName>
    </submittedName>
</protein>
<keyword evidence="2" id="KW-0963">Cytoplasm</keyword>
<dbReference type="InterPro" id="IPR015943">
    <property type="entry name" value="WD40/YVTN_repeat-like_dom_sf"/>
</dbReference>
<comment type="caution">
    <text evidence="5">The sequence shown here is derived from an EMBL/GenBank/DDBJ whole genome shotgun (WGS) entry which is preliminary data.</text>
</comment>
<organism evidence="5 6">
    <name type="scientific">Zancudomyces culisetae</name>
    <name type="common">Gut fungus</name>
    <name type="synonym">Smittium culisetae</name>
    <dbReference type="NCBI Taxonomy" id="1213189"/>
    <lineage>
        <taxon>Eukaryota</taxon>
        <taxon>Fungi</taxon>
        <taxon>Fungi incertae sedis</taxon>
        <taxon>Zoopagomycota</taxon>
        <taxon>Kickxellomycotina</taxon>
        <taxon>Harpellomycetes</taxon>
        <taxon>Harpellales</taxon>
        <taxon>Legeriomycetaceae</taxon>
        <taxon>Zancudomyces</taxon>
    </lineage>
</organism>
<evidence type="ECO:0000256" key="1">
    <source>
        <dbReference type="ARBA" id="ARBA00004496"/>
    </source>
</evidence>
<gene>
    <name evidence="5" type="ORF">AX774_g5447</name>
</gene>
<dbReference type="Proteomes" id="UP000188320">
    <property type="component" value="Unassembled WGS sequence"/>
</dbReference>
<evidence type="ECO:0000313" key="5">
    <source>
        <dbReference type="EMBL" id="OMH81102.1"/>
    </source>
</evidence>
<sequence length="241" mass="25893">MMVTTSTDGAMSVWQMDMLAAPIEQLALTDVSGIDFASSDTFWAGGHDGNVYSGSRVDKAGARAGLGSDRYVGHTSRISALHVHPNFSDIVLTASFDWSVRLFKHRAGLRPSSALVTSDAQNRRLNVRSIHAIDTFSDYVMDAKWSPSHPCVFAAVDAAGSLSLFDLSTNPEVPIESTSINNKSSSLPLAGLNKLAFGNAGRLIATGDTNGIIRTYSLAESLYSSSNDDFLLFTKLINNRI</sequence>
<dbReference type="GO" id="GO:0005868">
    <property type="term" value="C:cytoplasmic dynein complex"/>
    <property type="evidence" value="ECO:0007669"/>
    <property type="project" value="TreeGrafter"/>
</dbReference>
<dbReference type="InterPro" id="IPR050687">
    <property type="entry name" value="Dynein_IC"/>
</dbReference>
<dbReference type="GO" id="GO:0045503">
    <property type="term" value="F:dynein light chain binding"/>
    <property type="evidence" value="ECO:0007669"/>
    <property type="project" value="TreeGrafter"/>
</dbReference>
<evidence type="ECO:0000256" key="2">
    <source>
        <dbReference type="ARBA" id="ARBA00022490"/>
    </source>
</evidence>
<dbReference type="PANTHER" id="PTHR12442">
    <property type="entry name" value="DYNEIN INTERMEDIATE CHAIN"/>
    <property type="match status" value="1"/>
</dbReference>
<dbReference type="SUPFAM" id="SSF50978">
    <property type="entry name" value="WD40 repeat-like"/>
    <property type="match status" value="1"/>
</dbReference>
<dbReference type="GO" id="GO:0005737">
    <property type="term" value="C:cytoplasm"/>
    <property type="evidence" value="ECO:0007669"/>
    <property type="project" value="UniProtKB-SubCell"/>
</dbReference>
<dbReference type="GO" id="GO:0010970">
    <property type="term" value="P:transport along microtubule"/>
    <property type="evidence" value="ECO:0007669"/>
    <property type="project" value="TreeGrafter"/>
</dbReference>
<dbReference type="InterPro" id="IPR036322">
    <property type="entry name" value="WD40_repeat_dom_sf"/>
</dbReference>
<keyword evidence="4" id="KW-0677">Repeat</keyword>
<comment type="subcellular location">
    <subcellularLocation>
        <location evidence="1">Cytoplasm</location>
    </subcellularLocation>
</comment>
<keyword evidence="6" id="KW-1185">Reference proteome</keyword>